<keyword evidence="2" id="KW-1185">Reference proteome</keyword>
<sequence>MQWTVQVIVVLLNVAWIVFFLQPDPFSVSVQRRSSERSDEEMLFRQFCIQPHPDMNWTPTVHSANLTSNKTNSTNTTAEEKTELSLNEVHVINKTHDCQCNNTHMKQSDYSGFLDIRFRAPAPGCKPMIILYPTSSIRNGAAGEEGQQGTHGEPGPLAPQRIPGQAGIPGQPGQRGPPGIYGPPGLAESTYHITI</sequence>
<dbReference type="Proteomes" id="UP000805704">
    <property type="component" value="Chromosome 21"/>
</dbReference>
<name>A0ACB7EWJ5_NIBAL</name>
<reference evidence="1" key="1">
    <citation type="submission" date="2020-04" db="EMBL/GenBank/DDBJ databases">
        <title>A chromosome-scale assembly and high-density genetic map of the yellow drum (Nibea albiflora) genome.</title>
        <authorList>
            <person name="Xu D."/>
            <person name="Zhang W."/>
            <person name="Chen R."/>
            <person name="Tan P."/>
            <person name="Wang L."/>
            <person name="Song H."/>
            <person name="Tian L."/>
            <person name="Zhu Q."/>
            <person name="Wang B."/>
        </authorList>
    </citation>
    <scope>NUCLEOTIDE SEQUENCE</scope>
    <source>
        <strain evidence="1">ZJHYS-2018</strain>
    </source>
</reference>
<evidence type="ECO:0000313" key="1">
    <source>
        <dbReference type="EMBL" id="KAG8006304.1"/>
    </source>
</evidence>
<evidence type="ECO:0000313" key="2">
    <source>
        <dbReference type="Proteomes" id="UP000805704"/>
    </source>
</evidence>
<comment type="caution">
    <text evidence="1">The sequence shown here is derived from an EMBL/GenBank/DDBJ whole genome shotgun (WGS) entry which is preliminary data.</text>
</comment>
<dbReference type="EMBL" id="CM024809">
    <property type="protein sequence ID" value="KAG8006304.1"/>
    <property type="molecule type" value="Genomic_DNA"/>
</dbReference>
<proteinExistence type="predicted"/>
<accession>A0ACB7EWJ5</accession>
<gene>
    <name evidence="1" type="ORF">GBF38_005552</name>
</gene>
<protein>
    <submittedName>
        <fullName evidence="1">Uncharacterized protein</fullName>
    </submittedName>
</protein>
<organism evidence="1 2">
    <name type="scientific">Nibea albiflora</name>
    <name type="common">Yellow drum</name>
    <name type="synonym">Corvina albiflora</name>
    <dbReference type="NCBI Taxonomy" id="240163"/>
    <lineage>
        <taxon>Eukaryota</taxon>
        <taxon>Metazoa</taxon>
        <taxon>Chordata</taxon>
        <taxon>Craniata</taxon>
        <taxon>Vertebrata</taxon>
        <taxon>Euteleostomi</taxon>
        <taxon>Actinopterygii</taxon>
        <taxon>Neopterygii</taxon>
        <taxon>Teleostei</taxon>
        <taxon>Neoteleostei</taxon>
        <taxon>Acanthomorphata</taxon>
        <taxon>Eupercaria</taxon>
        <taxon>Sciaenidae</taxon>
        <taxon>Nibea</taxon>
    </lineage>
</organism>